<evidence type="ECO:0000256" key="1">
    <source>
        <dbReference type="ARBA" id="ARBA00023125"/>
    </source>
</evidence>
<evidence type="ECO:0000259" key="2">
    <source>
        <dbReference type="PROSITE" id="PS50943"/>
    </source>
</evidence>
<dbReference type="PROSITE" id="PS50943">
    <property type="entry name" value="HTH_CROC1"/>
    <property type="match status" value="1"/>
</dbReference>
<keyword evidence="4" id="KW-1185">Reference proteome</keyword>
<gene>
    <name evidence="3" type="ORF">Apau_0980</name>
</gene>
<reference evidence="3 4" key="1">
    <citation type="journal article" date="2010" name="Stand. Genomic Sci.">
        <title>Non-contiguous finished genome sequence of Aminomonas paucivorans type strain (GLU-3).</title>
        <authorList>
            <person name="Pitluck S."/>
            <person name="Yasawong M."/>
            <person name="Held B."/>
            <person name="Lapidus A."/>
            <person name="Nolan M."/>
            <person name="Copeland A."/>
            <person name="Lucas S."/>
            <person name="Del Rio T.G."/>
            <person name="Tice H."/>
            <person name="Cheng J.F."/>
            <person name="Chertkov O."/>
            <person name="Goodwin L."/>
            <person name="Tapia R."/>
            <person name="Han C."/>
            <person name="Liolios K."/>
            <person name="Ivanova N."/>
            <person name="Mavromatis K."/>
            <person name="Ovchinnikova G."/>
            <person name="Pati A."/>
            <person name="Chen A."/>
            <person name="Palaniappan K."/>
            <person name="Land M."/>
            <person name="Hauser L."/>
            <person name="Chang Y.J."/>
            <person name="Jeffries C.D."/>
            <person name="Pukall R."/>
            <person name="Spring S."/>
            <person name="Rohde M."/>
            <person name="Sikorski J."/>
            <person name="Goker M."/>
            <person name="Woyke T."/>
            <person name="Bristow J."/>
            <person name="Eisen J.A."/>
            <person name="Markowitz V."/>
            <person name="Hugenholtz P."/>
            <person name="Kyrpides N.C."/>
            <person name="Klenk H.P."/>
        </authorList>
    </citation>
    <scope>NUCLEOTIDE SEQUENCE [LARGE SCALE GENOMIC DNA]</scope>
    <source>
        <strain evidence="3 4">DSM 12260</strain>
    </source>
</reference>
<dbReference type="HOGENOM" id="CLU_066192_4_0_0"/>
<dbReference type="GO" id="GO:0003677">
    <property type="term" value="F:DNA binding"/>
    <property type="evidence" value="ECO:0007669"/>
    <property type="project" value="UniProtKB-KW"/>
</dbReference>
<dbReference type="Gene3D" id="1.10.260.40">
    <property type="entry name" value="lambda repressor-like DNA-binding domains"/>
    <property type="match status" value="1"/>
</dbReference>
<dbReference type="PANTHER" id="PTHR46797">
    <property type="entry name" value="HTH-TYPE TRANSCRIPTIONAL REGULATOR"/>
    <property type="match status" value="1"/>
</dbReference>
<protein>
    <submittedName>
        <fullName evidence="3">Transcriptional regulator, XRE family</fullName>
    </submittedName>
</protein>
<dbReference type="GO" id="GO:0003700">
    <property type="term" value="F:DNA-binding transcription factor activity"/>
    <property type="evidence" value="ECO:0007669"/>
    <property type="project" value="TreeGrafter"/>
</dbReference>
<dbReference type="PaxDb" id="584708-Apau_0980"/>
<dbReference type="SUPFAM" id="SSF47413">
    <property type="entry name" value="lambda repressor-like DNA-binding domains"/>
    <property type="match status" value="1"/>
</dbReference>
<dbReference type="OrthoDB" id="9811208at2"/>
<dbReference type="GO" id="GO:0005829">
    <property type="term" value="C:cytosol"/>
    <property type="evidence" value="ECO:0007669"/>
    <property type="project" value="TreeGrafter"/>
</dbReference>
<proteinExistence type="predicted"/>
<evidence type="ECO:0000313" key="4">
    <source>
        <dbReference type="Proteomes" id="UP000005096"/>
    </source>
</evidence>
<name>E3CWV7_9BACT</name>
<feature type="domain" description="HTH cro/C1-type" evidence="2">
    <location>
        <begin position="7"/>
        <end position="61"/>
    </location>
</feature>
<evidence type="ECO:0000313" key="3">
    <source>
        <dbReference type="EMBL" id="EFQ23407.1"/>
    </source>
</evidence>
<dbReference type="STRING" id="584708.Apau_0980"/>
<dbReference type="CDD" id="cd00093">
    <property type="entry name" value="HTH_XRE"/>
    <property type="match status" value="1"/>
</dbReference>
<dbReference type="InterPro" id="IPR001387">
    <property type="entry name" value="Cro/C1-type_HTH"/>
</dbReference>
<dbReference type="InterPro" id="IPR050807">
    <property type="entry name" value="TransReg_Diox_bact_type"/>
</dbReference>
<accession>E3CWV7</accession>
<sequence>MSLGRRIKSLRRALDLTQQNLADKVEVSRIYIQALESNRRLPSMKLLNRLAPALGVEVADLVQDLSSERPGRMQLEEVLASGELEVWYRSHKLSGQELRRVHRIIEAALEEWDEEAEGDAPNHP</sequence>
<dbReference type="Pfam" id="PF01381">
    <property type="entry name" value="HTH_3"/>
    <property type="match status" value="1"/>
</dbReference>
<dbReference type="PANTHER" id="PTHR46797:SF1">
    <property type="entry name" value="METHYLPHOSPHONATE SYNTHASE"/>
    <property type="match status" value="1"/>
</dbReference>
<dbReference type="eggNOG" id="COG1476">
    <property type="taxonomic scope" value="Bacteria"/>
</dbReference>
<dbReference type="EMBL" id="CM001022">
    <property type="protein sequence ID" value="EFQ23407.1"/>
    <property type="molecule type" value="Genomic_DNA"/>
</dbReference>
<dbReference type="Proteomes" id="UP000005096">
    <property type="component" value="Chromosome"/>
</dbReference>
<dbReference type="InterPro" id="IPR010982">
    <property type="entry name" value="Lambda_DNA-bd_dom_sf"/>
</dbReference>
<dbReference type="AlphaFoldDB" id="E3CWV7"/>
<organism evidence="3 4">
    <name type="scientific">Aminomonas paucivorans DSM 12260</name>
    <dbReference type="NCBI Taxonomy" id="584708"/>
    <lineage>
        <taxon>Bacteria</taxon>
        <taxon>Thermotogati</taxon>
        <taxon>Synergistota</taxon>
        <taxon>Synergistia</taxon>
        <taxon>Synergistales</taxon>
        <taxon>Synergistaceae</taxon>
        <taxon>Aminomonas</taxon>
    </lineage>
</organism>
<dbReference type="SMART" id="SM00530">
    <property type="entry name" value="HTH_XRE"/>
    <property type="match status" value="1"/>
</dbReference>
<keyword evidence="1" id="KW-0238">DNA-binding</keyword>
<dbReference type="RefSeq" id="WP_006300588.1">
    <property type="nucleotide sequence ID" value="NZ_CM001022.1"/>
</dbReference>